<comment type="caution">
    <text evidence="2">The sequence shown here is derived from an EMBL/GenBank/DDBJ whole genome shotgun (WGS) entry which is preliminary data.</text>
</comment>
<dbReference type="FunFam" id="2.60.40.1120:FF:000003">
    <property type="entry name" value="Outer membrane protein Omp121"/>
    <property type="match status" value="1"/>
</dbReference>
<feature type="chain" id="PRO_5011006104" description="SusC/RagA family TonB-linked outer membrane protein" evidence="1">
    <location>
        <begin position="31"/>
        <end position="122"/>
    </location>
</feature>
<reference evidence="3" key="1">
    <citation type="submission" date="2017-04" db="EMBL/GenBank/DDBJ databases">
        <title>Function of individual gut microbiota members based on whole genome sequencing of pure cultures obtained from chicken caecum.</title>
        <authorList>
            <person name="Medvecky M."/>
            <person name="Cejkova D."/>
            <person name="Polansky O."/>
            <person name="Karasova D."/>
            <person name="Kubasova T."/>
            <person name="Cizek A."/>
            <person name="Rychlik I."/>
        </authorList>
    </citation>
    <scope>NUCLEOTIDE SEQUENCE [LARGE SCALE GENOMIC DNA]</scope>
    <source>
        <strain evidence="3">An189</strain>
    </source>
</reference>
<feature type="signal peptide" evidence="1">
    <location>
        <begin position="1"/>
        <end position="30"/>
    </location>
</feature>
<evidence type="ECO:0000256" key="1">
    <source>
        <dbReference type="SAM" id="SignalP"/>
    </source>
</evidence>
<dbReference type="EMBL" id="NFKE01000035">
    <property type="protein sequence ID" value="OUP30817.1"/>
    <property type="molecule type" value="Genomic_DNA"/>
</dbReference>
<organism evidence="2 3">
    <name type="scientific">Bacteroides clarus</name>
    <dbReference type="NCBI Taxonomy" id="626929"/>
    <lineage>
        <taxon>Bacteria</taxon>
        <taxon>Pseudomonadati</taxon>
        <taxon>Bacteroidota</taxon>
        <taxon>Bacteroidia</taxon>
        <taxon>Bacteroidales</taxon>
        <taxon>Bacteroidaceae</taxon>
        <taxon>Bacteroides</taxon>
    </lineage>
</organism>
<evidence type="ECO:0008006" key="4">
    <source>
        <dbReference type="Google" id="ProtNLM"/>
    </source>
</evidence>
<proteinExistence type="predicted"/>
<dbReference type="Pfam" id="PF13715">
    <property type="entry name" value="CarbopepD_reg_2"/>
    <property type="match status" value="1"/>
</dbReference>
<dbReference type="Gene3D" id="2.60.40.1120">
    <property type="entry name" value="Carboxypeptidase-like, regulatory domain"/>
    <property type="match status" value="1"/>
</dbReference>
<dbReference type="SUPFAM" id="SSF49464">
    <property type="entry name" value="Carboxypeptidase regulatory domain-like"/>
    <property type="match status" value="1"/>
</dbReference>
<sequence length="122" mass="13129">MKQKEHKSRSLSWRILLVLFSISLSTLAQAQSITVKGNVVDPNGEPLIGVTITEHNTTNGAITDINGNFSITCAKGATLKFSYIGYKDVTKTATGTNLKVVLTEDSQALDEVVVVGYGTQKK</sequence>
<dbReference type="Proteomes" id="UP000196587">
    <property type="component" value="Unassembled WGS sequence"/>
</dbReference>
<feature type="non-terminal residue" evidence="2">
    <location>
        <position position="122"/>
    </location>
</feature>
<gene>
    <name evidence="2" type="ORF">B5F24_17440</name>
</gene>
<accession>A0A1Y4JE64</accession>
<evidence type="ECO:0000313" key="2">
    <source>
        <dbReference type="EMBL" id="OUP30817.1"/>
    </source>
</evidence>
<dbReference type="InterPro" id="IPR008969">
    <property type="entry name" value="CarboxyPept-like_regulatory"/>
</dbReference>
<dbReference type="RefSeq" id="WP_009122300.1">
    <property type="nucleotide sequence ID" value="NZ_JAQCUW010000034.1"/>
</dbReference>
<dbReference type="AlphaFoldDB" id="A0A1Y4JE64"/>
<name>A0A1Y4JE64_9BACE</name>
<evidence type="ECO:0000313" key="3">
    <source>
        <dbReference type="Proteomes" id="UP000196587"/>
    </source>
</evidence>
<protein>
    <recommendedName>
        <fullName evidence="4">SusC/RagA family TonB-linked outer membrane protein</fullName>
    </recommendedName>
</protein>
<keyword evidence="1" id="KW-0732">Signal</keyword>